<dbReference type="AlphaFoldDB" id="C6HWH4"/>
<dbReference type="GO" id="GO:0016787">
    <property type="term" value="F:hydrolase activity"/>
    <property type="evidence" value="ECO:0007669"/>
    <property type="project" value="InterPro"/>
</dbReference>
<dbReference type="InterPro" id="IPR029058">
    <property type="entry name" value="AB_hydrolase_fold"/>
</dbReference>
<dbReference type="Pfam" id="PF01738">
    <property type="entry name" value="DLH"/>
    <property type="match status" value="1"/>
</dbReference>
<dbReference type="InterPro" id="IPR002925">
    <property type="entry name" value="Dienelactn_hydro"/>
</dbReference>
<gene>
    <name evidence="2" type="ORF">UBAL3_80630008</name>
</gene>
<protein>
    <submittedName>
        <fullName evidence="2">Carboxymethylenebutenolidase</fullName>
    </submittedName>
</protein>
<feature type="domain" description="Dienelactone hydrolase" evidence="1">
    <location>
        <begin position="15"/>
        <end position="236"/>
    </location>
</feature>
<dbReference type="Gene3D" id="3.40.50.1820">
    <property type="entry name" value="alpha/beta hydrolase"/>
    <property type="match status" value="1"/>
</dbReference>
<organism evidence="2 3">
    <name type="scientific">Leptospirillum ferrodiazotrophum</name>
    <dbReference type="NCBI Taxonomy" id="412449"/>
    <lineage>
        <taxon>Bacteria</taxon>
        <taxon>Pseudomonadati</taxon>
        <taxon>Nitrospirota</taxon>
        <taxon>Nitrospiria</taxon>
        <taxon>Nitrospirales</taxon>
        <taxon>Nitrospiraceae</taxon>
        <taxon>Leptospirillum</taxon>
    </lineage>
</organism>
<reference evidence="2 3" key="1">
    <citation type="journal article" date="2009" name="Appl. Environ. Microbiol.">
        <title>Community genomic and proteomic analyses of chemoautotrophic iron-oxidizing "Leptospirillum rubarum" (Group II) and "Leptospirillum ferrodiazotrophum" (Group III) bacteria in acid mine drainage biofilms.</title>
        <authorList>
            <person name="Goltsman D.S."/>
            <person name="Denef V.J."/>
            <person name="Singer S.W."/>
            <person name="VerBerkmoes N.C."/>
            <person name="Lefsrud M."/>
            <person name="Mueller R.S."/>
            <person name="Dick G.J."/>
            <person name="Sun C.L."/>
            <person name="Wheeler K.E."/>
            <person name="Zemla A."/>
            <person name="Baker B.J."/>
            <person name="Hauser L."/>
            <person name="Land M."/>
            <person name="Shah M.B."/>
            <person name="Thelen M.P."/>
            <person name="Hettich R.L."/>
            <person name="Banfield J.F."/>
        </authorList>
    </citation>
    <scope>NUCLEOTIDE SEQUENCE [LARGE SCALE GENOMIC DNA]</scope>
</reference>
<keyword evidence="3" id="KW-1185">Reference proteome</keyword>
<dbReference type="PANTHER" id="PTHR46623">
    <property type="entry name" value="CARBOXYMETHYLENEBUTENOLIDASE-RELATED"/>
    <property type="match status" value="1"/>
</dbReference>
<name>C6HWH4_9BACT</name>
<dbReference type="EMBL" id="GG693870">
    <property type="protein sequence ID" value="EES52950.1"/>
    <property type="molecule type" value="Genomic_DNA"/>
</dbReference>
<proteinExistence type="predicted"/>
<accession>C6HWH4</accession>
<dbReference type="Proteomes" id="UP000009374">
    <property type="component" value="Unassembled WGS sequence"/>
</dbReference>
<evidence type="ECO:0000313" key="2">
    <source>
        <dbReference type="EMBL" id="EES52950.1"/>
    </source>
</evidence>
<evidence type="ECO:0000259" key="1">
    <source>
        <dbReference type="Pfam" id="PF01738"/>
    </source>
</evidence>
<sequence>MGEWIERGLAFKEFPAGEKKVPGIILLMEAYGVNEHFRRLAARLAGWGYAVLVPDLYRRFPEERRVVAYSDRETAMGNLSRLKDEEAKEDISRCLDILRNDPRVDRDRIGVVGFCMGGRLAFLSAGWFGEKIKAAVPFYGGGIGAPKGFFPGHTEVPLSLVPGIRADLLLLYGGKDDFIPEEERNAVAKALSAANRSFRMETFPDAGHGFFCEDRPSYHKESADRSEILLREFLDRHLKSAPSRNG</sequence>
<dbReference type="PANTHER" id="PTHR46623:SF6">
    <property type="entry name" value="ALPHA_BETA-HYDROLASES SUPERFAMILY PROTEIN"/>
    <property type="match status" value="1"/>
</dbReference>
<dbReference type="InterPro" id="IPR051049">
    <property type="entry name" value="Dienelactone_hydrolase-like"/>
</dbReference>
<dbReference type="SUPFAM" id="SSF53474">
    <property type="entry name" value="alpha/beta-Hydrolases"/>
    <property type="match status" value="1"/>
</dbReference>
<evidence type="ECO:0000313" key="3">
    <source>
        <dbReference type="Proteomes" id="UP000009374"/>
    </source>
</evidence>